<dbReference type="Proteomes" id="UP000035199">
    <property type="component" value="Chromosome"/>
</dbReference>
<dbReference type="InterPro" id="IPR050723">
    <property type="entry name" value="CFA/CMAS"/>
</dbReference>
<dbReference type="SUPFAM" id="SSF53335">
    <property type="entry name" value="S-adenosyl-L-methionine-dependent methyltransferases"/>
    <property type="match status" value="1"/>
</dbReference>
<evidence type="ECO:0000313" key="2">
    <source>
        <dbReference type="Proteomes" id="UP000035199"/>
    </source>
</evidence>
<reference evidence="2" key="2">
    <citation type="submission" date="2015-05" db="EMBL/GenBank/DDBJ databases">
        <title>Complete genome sequence of Corynebacterium mustelae DSM 45274, isolated from various tissues of a male ferret with lethal sepsis.</title>
        <authorList>
            <person name="Ruckert C."/>
            <person name="Albersmeier A."/>
            <person name="Winkler A."/>
            <person name="Tauch A."/>
        </authorList>
    </citation>
    <scope>NUCLEOTIDE SEQUENCE [LARGE SCALE GENOMIC DNA]</scope>
    <source>
        <strain evidence="2">DSM 45274</strain>
    </source>
</reference>
<dbReference type="PATRIC" id="fig|571915.4.peg.1680"/>
<dbReference type="AlphaFoldDB" id="A0A0G3H452"/>
<organism evidence="1 2">
    <name type="scientific">Corynebacterium mustelae</name>
    <dbReference type="NCBI Taxonomy" id="571915"/>
    <lineage>
        <taxon>Bacteria</taxon>
        <taxon>Bacillati</taxon>
        <taxon>Actinomycetota</taxon>
        <taxon>Actinomycetes</taxon>
        <taxon>Mycobacteriales</taxon>
        <taxon>Corynebacteriaceae</taxon>
        <taxon>Corynebacterium</taxon>
    </lineage>
</organism>
<keyword evidence="1" id="KW-0489">Methyltransferase</keyword>
<keyword evidence="2" id="KW-1185">Reference proteome</keyword>
<protein>
    <submittedName>
        <fullName evidence="1">Mycolic acid cyclopropane synthetase</fullName>
        <ecNumber evidence="1">2.1.1.79</ecNumber>
    </submittedName>
</protein>
<dbReference type="EC" id="2.1.1.79" evidence="1"/>
<dbReference type="STRING" id="571915.CMUST_07885"/>
<dbReference type="InterPro" id="IPR029063">
    <property type="entry name" value="SAM-dependent_MTases_sf"/>
</dbReference>
<dbReference type="KEGG" id="cmv:CMUST_07885"/>
<dbReference type="GO" id="GO:0008825">
    <property type="term" value="F:cyclopropane-fatty-acyl-phospholipid synthase activity"/>
    <property type="evidence" value="ECO:0007669"/>
    <property type="project" value="UniProtKB-EC"/>
</dbReference>
<evidence type="ECO:0000313" key="1">
    <source>
        <dbReference type="EMBL" id="AKK05902.1"/>
    </source>
</evidence>
<dbReference type="PANTHER" id="PTHR43667:SF2">
    <property type="entry name" value="FATTY ACID C-METHYL TRANSFERASE"/>
    <property type="match status" value="1"/>
</dbReference>
<keyword evidence="1" id="KW-0808">Transferase</keyword>
<proteinExistence type="predicted"/>
<name>A0A0G3H452_9CORY</name>
<dbReference type="Pfam" id="PF02353">
    <property type="entry name" value="CMAS"/>
    <property type="match status" value="1"/>
</dbReference>
<reference evidence="1 2" key="1">
    <citation type="journal article" date="2015" name="Genome Announc.">
        <title>Complete Genome Sequence of the Type Strain Corynebacterium mustelae DSM 45274, Isolated from Various Tissues of a Male Ferret with Lethal Sepsis.</title>
        <authorList>
            <person name="Ruckert C."/>
            <person name="Eimer J."/>
            <person name="Winkler A."/>
            <person name="Tauch A."/>
        </authorList>
    </citation>
    <scope>NUCLEOTIDE SEQUENCE [LARGE SCALE GENOMIC DNA]</scope>
    <source>
        <strain evidence="1 2">DSM 45274</strain>
    </source>
</reference>
<dbReference type="EMBL" id="CP011542">
    <property type="protein sequence ID" value="AKK05902.1"/>
    <property type="molecule type" value="Genomic_DNA"/>
</dbReference>
<accession>A0A0G3H452</accession>
<dbReference type="PANTHER" id="PTHR43667">
    <property type="entry name" value="CYCLOPROPANE-FATTY-ACYL-PHOSPHOLIPID SYNTHASE"/>
    <property type="match status" value="1"/>
</dbReference>
<dbReference type="GO" id="GO:0032259">
    <property type="term" value="P:methylation"/>
    <property type="evidence" value="ECO:0007669"/>
    <property type="project" value="UniProtKB-KW"/>
</dbReference>
<gene>
    <name evidence="1" type="ORF">CMUST_07885</name>
</gene>
<sequence>MSSLAPHIPDYLSSVDPQQWPGVATVPGGMLNAAKARRAEAEFAVVCEKADIRLAGDEPDLRILREELFKRIAKSGWLGLAEGYMAGEWESGQLVEVLAKLLEAGYCPRTSRTHIRELAGQYSGLELPQDLIQLFSGNGMSYHGPIFSSGVPTTQRNQYKSYVPGAGKGREPASHFVDVTELEEPTLVERVDFSDAQLRAAAQLLESARVSAGTHVADFPSSGPLVPIIAAHNAAVADVYTADVDHANWLQEVFQKAKVNLDIHINVTDGVFPELRRLSRMYDAITSVEKLETMPLETQRHYVSALDRMLVPYGFVSMQTVVKTLNYTEASERALDVLRAYVWPGLTMSSPEDLHRLFDANSNLRIVAQKCFGKHYNHGLQMQRELFEGNMREAAADGFDVTFRRLWVFQLALREALFRLEMIDAVQLTITTRQRR</sequence>
<dbReference type="Gene3D" id="3.40.50.150">
    <property type="entry name" value="Vaccinia Virus protein VP39"/>
    <property type="match status" value="1"/>
</dbReference>